<keyword evidence="2" id="KW-1133">Transmembrane helix</keyword>
<feature type="region of interest" description="Disordered" evidence="1">
    <location>
        <begin position="85"/>
        <end position="113"/>
    </location>
</feature>
<feature type="compositionally biased region" description="Acidic residues" evidence="1">
    <location>
        <begin position="185"/>
        <end position="213"/>
    </location>
</feature>
<keyword evidence="2" id="KW-0812">Transmembrane</keyword>
<keyword evidence="2" id="KW-0472">Membrane</keyword>
<dbReference type="EMBL" id="JAUYZG010000005">
    <property type="protein sequence ID" value="KAK2906838.1"/>
    <property type="molecule type" value="Genomic_DNA"/>
</dbReference>
<feature type="transmembrane region" description="Helical" evidence="2">
    <location>
        <begin position="140"/>
        <end position="161"/>
    </location>
</feature>
<reference evidence="3" key="1">
    <citation type="submission" date="2023-08" db="EMBL/GenBank/DDBJ databases">
        <title>Chromosome-level Genome Assembly of mud carp (Cirrhinus molitorella).</title>
        <authorList>
            <person name="Liu H."/>
        </authorList>
    </citation>
    <scope>NUCLEOTIDE SEQUENCE</scope>
    <source>
        <strain evidence="3">Prfri</strain>
        <tissue evidence="3">Muscle</tissue>
    </source>
</reference>
<dbReference type="Proteomes" id="UP001187343">
    <property type="component" value="Unassembled WGS sequence"/>
</dbReference>
<name>A0AA88PWQ5_9TELE</name>
<organism evidence="3 4">
    <name type="scientific">Cirrhinus molitorella</name>
    <name type="common">mud carp</name>
    <dbReference type="NCBI Taxonomy" id="172907"/>
    <lineage>
        <taxon>Eukaryota</taxon>
        <taxon>Metazoa</taxon>
        <taxon>Chordata</taxon>
        <taxon>Craniata</taxon>
        <taxon>Vertebrata</taxon>
        <taxon>Euteleostomi</taxon>
        <taxon>Actinopterygii</taxon>
        <taxon>Neopterygii</taxon>
        <taxon>Teleostei</taxon>
        <taxon>Ostariophysi</taxon>
        <taxon>Cypriniformes</taxon>
        <taxon>Cyprinidae</taxon>
        <taxon>Labeoninae</taxon>
        <taxon>Labeonini</taxon>
        <taxon>Cirrhinus</taxon>
    </lineage>
</organism>
<accession>A0AA88PWQ5</accession>
<evidence type="ECO:0000313" key="4">
    <source>
        <dbReference type="Proteomes" id="UP001187343"/>
    </source>
</evidence>
<dbReference type="AlphaFoldDB" id="A0AA88PWQ5"/>
<evidence type="ECO:0000313" key="3">
    <source>
        <dbReference type="EMBL" id="KAK2906838.1"/>
    </source>
</evidence>
<comment type="caution">
    <text evidence="3">The sequence shown here is derived from an EMBL/GenBank/DDBJ whole genome shotgun (WGS) entry which is preliminary data.</text>
</comment>
<gene>
    <name evidence="3" type="ORF">Q8A67_005823</name>
</gene>
<feature type="region of interest" description="Disordered" evidence="1">
    <location>
        <begin position="179"/>
        <end position="213"/>
    </location>
</feature>
<evidence type="ECO:0000256" key="1">
    <source>
        <dbReference type="SAM" id="MobiDB-lite"/>
    </source>
</evidence>
<proteinExistence type="predicted"/>
<protein>
    <submittedName>
        <fullName evidence="3">Uncharacterized protein</fullName>
    </submittedName>
</protein>
<evidence type="ECO:0000256" key="2">
    <source>
        <dbReference type="SAM" id="Phobius"/>
    </source>
</evidence>
<feature type="compositionally biased region" description="Low complexity" evidence="1">
    <location>
        <begin position="88"/>
        <end position="102"/>
    </location>
</feature>
<keyword evidence="4" id="KW-1185">Reference proteome</keyword>
<sequence>MDFHPTAVSLSRRLCGLPLLAFQLPIGSIGERQTERGACLCQRMRAADKTPVDSTVGGRHLVKRGETTCCRWPGAFTEGIHTHKSVMASTTPSPTQTTNSAQHPQTSAWNSQNDTSTNIISAMEDPTIGIASSTESVDHVLLGISAIAVFVMILLIVLVIFRFMAHQKGTYYTNEEALAFKSDPEVQEVTEDPEDPVDSEDPEDPEDSEEEEP</sequence>
<feature type="compositionally biased region" description="Polar residues" evidence="1">
    <location>
        <begin position="103"/>
        <end position="113"/>
    </location>
</feature>